<dbReference type="STRING" id="1244083.CSUNSWCD_1455"/>
<accession>M5INM1</accession>
<comment type="caution">
    <text evidence="1">The sequence shown here is derived from an EMBL/GenBank/DDBJ whole genome shotgun (WGS) entry which is preliminary data.</text>
</comment>
<organism evidence="1 2">
    <name type="scientific">Campylobacter showae CSUNSWCD</name>
    <dbReference type="NCBI Taxonomy" id="1244083"/>
    <lineage>
        <taxon>Bacteria</taxon>
        <taxon>Pseudomonadati</taxon>
        <taxon>Campylobacterota</taxon>
        <taxon>Epsilonproteobacteria</taxon>
        <taxon>Campylobacterales</taxon>
        <taxon>Campylobacteraceae</taxon>
        <taxon>Campylobacter</taxon>
    </lineage>
</organism>
<dbReference type="Proteomes" id="UP000011939">
    <property type="component" value="Unassembled WGS sequence"/>
</dbReference>
<name>M5INM1_9BACT</name>
<evidence type="ECO:0000313" key="2">
    <source>
        <dbReference type="Proteomes" id="UP000011939"/>
    </source>
</evidence>
<gene>
    <name evidence="1" type="ORF">CSUNSWCD_1455</name>
</gene>
<protein>
    <submittedName>
        <fullName evidence="1">Uncharacterized protein</fullName>
    </submittedName>
</protein>
<reference evidence="1 2" key="1">
    <citation type="journal article" date="2013" name="Genome Announc.">
        <title>Genome Sequence of Campylobacter showae UNSWCD, Isolated from a Patient with Crohn's Disease.</title>
        <authorList>
            <person name="Tay A.P."/>
            <person name="Kaakoush N.O."/>
            <person name="Deshpande N.P."/>
            <person name="Chen Z."/>
            <person name="Mitchell H."/>
            <person name="Wilkins M.R."/>
        </authorList>
    </citation>
    <scope>NUCLEOTIDE SEQUENCE [LARGE SCALE GENOMIC DNA]</scope>
    <source>
        <strain evidence="1 2">CSUNSWCD</strain>
    </source>
</reference>
<dbReference type="AlphaFoldDB" id="M5INM1"/>
<dbReference type="PATRIC" id="fig|1244083.3.peg.2435"/>
<proteinExistence type="predicted"/>
<evidence type="ECO:0000313" key="1">
    <source>
        <dbReference type="EMBL" id="EKU10091.1"/>
    </source>
</evidence>
<dbReference type="EMBL" id="AMZQ01000021">
    <property type="protein sequence ID" value="EKU10091.1"/>
    <property type="molecule type" value="Genomic_DNA"/>
</dbReference>
<sequence length="39" mass="4618">MSIKEFKFYAFLFKRGNETDKHLTAGDFVAFVKSFRGQR</sequence>